<dbReference type="InParanoid" id="A0A2H3D5I0"/>
<proteinExistence type="predicted"/>
<dbReference type="Proteomes" id="UP000217790">
    <property type="component" value="Unassembled WGS sequence"/>
</dbReference>
<name>A0A2H3D5I0_ARMGA</name>
<organism evidence="1 2">
    <name type="scientific">Armillaria gallica</name>
    <name type="common">Bulbous honey fungus</name>
    <name type="synonym">Armillaria bulbosa</name>
    <dbReference type="NCBI Taxonomy" id="47427"/>
    <lineage>
        <taxon>Eukaryota</taxon>
        <taxon>Fungi</taxon>
        <taxon>Dikarya</taxon>
        <taxon>Basidiomycota</taxon>
        <taxon>Agaricomycotina</taxon>
        <taxon>Agaricomycetes</taxon>
        <taxon>Agaricomycetidae</taxon>
        <taxon>Agaricales</taxon>
        <taxon>Marasmiineae</taxon>
        <taxon>Physalacriaceae</taxon>
        <taxon>Armillaria</taxon>
    </lineage>
</organism>
<gene>
    <name evidence="1" type="ORF">ARMGADRAFT_1032506</name>
</gene>
<protein>
    <submittedName>
        <fullName evidence="1">Uncharacterized protein</fullName>
    </submittedName>
</protein>
<accession>A0A2H3D5I0</accession>
<sequence length="200" mass="21393">MSSAHVTCEVTANNGKGSSWSKDPIPIKDLRDYLAHGPNDIKGTEENNSYDIPFTVTDTLGATFANVLVSCILDRHAHQLGGPNQSRYPVAKARVRGCDVRDVASFIATGVRVLGLVILLLCRKPTQSSGLRAIGASVVQSDAQAERSSASNIASLLSSDISKALSLSIQTFSKPKASIYNVAISDNPLEYMVVLTRVYV</sequence>
<evidence type="ECO:0000313" key="1">
    <source>
        <dbReference type="EMBL" id="PBK90499.1"/>
    </source>
</evidence>
<keyword evidence="2" id="KW-1185">Reference proteome</keyword>
<evidence type="ECO:0000313" key="2">
    <source>
        <dbReference type="Proteomes" id="UP000217790"/>
    </source>
</evidence>
<dbReference type="EMBL" id="KZ293665">
    <property type="protein sequence ID" value="PBK90499.1"/>
    <property type="molecule type" value="Genomic_DNA"/>
</dbReference>
<dbReference type="AlphaFoldDB" id="A0A2H3D5I0"/>
<reference evidence="2" key="1">
    <citation type="journal article" date="2017" name="Nat. Ecol. Evol.">
        <title>Genome expansion and lineage-specific genetic innovations in the forest pathogenic fungi Armillaria.</title>
        <authorList>
            <person name="Sipos G."/>
            <person name="Prasanna A.N."/>
            <person name="Walter M.C."/>
            <person name="O'Connor E."/>
            <person name="Balint B."/>
            <person name="Krizsan K."/>
            <person name="Kiss B."/>
            <person name="Hess J."/>
            <person name="Varga T."/>
            <person name="Slot J."/>
            <person name="Riley R."/>
            <person name="Boka B."/>
            <person name="Rigling D."/>
            <person name="Barry K."/>
            <person name="Lee J."/>
            <person name="Mihaltcheva S."/>
            <person name="LaButti K."/>
            <person name="Lipzen A."/>
            <person name="Waldron R."/>
            <person name="Moloney N.M."/>
            <person name="Sperisen C."/>
            <person name="Kredics L."/>
            <person name="Vagvoelgyi C."/>
            <person name="Patrignani A."/>
            <person name="Fitzpatrick D."/>
            <person name="Nagy I."/>
            <person name="Doyle S."/>
            <person name="Anderson J.B."/>
            <person name="Grigoriev I.V."/>
            <person name="Gueldener U."/>
            <person name="Muensterkoetter M."/>
            <person name="Nagy L.G."/>
        </authorList>
    </citation>
    <scope>NUCLEOTIDE SEQUENCE [LARGE SCALE GENOMIC DNA]</scope>
    <source>
        <strain evidence="2">Ar21-2</strain>
    </source>
</reference>